<sequence length="76" mass="8308">MNTEKVLDAKGLACPMPIVKTKKAMKDVEAGGILEIHATDKGAKSDLTAWAKSGGHELLKHEEEDGVFKFWIQKGE</sequence>
<dbReference type="Pfam" id="PF01206">
    <property type="entry name" value="TusA"/>
    <property type="match status" value="1"/>
</dbReference>
<evidence type="ECO:0000313" key="3">
    <source>
        <dbReference type="EMBL" id="MYL20479.1"/>
    </source>
</evidence>
<accession>A0A845DUH7</accession>
<comment type="similarity">
    <text evidence="1">Belongs to the sulfur carrier protein TusA family.</text>
</comment>
<dbReference type="Gene3D" id="3.30.110.40">
    <property type="entry name" value="TusA-like domain"/>
    <property type="match status" value="1"/>
</dbReference>
<dbReference type="AlphaFoldDB" id="A0A845DUH7"/>
<proteinExistence type="inferred from homology"/>
<evidence type="ECO:0000256" key="1">
    <source>
        <dbReference type="ARBA" id="ARBA00008984"/>
    </source>
</evidence>
<dbReference type="PANTHER" id="PTHR33279:SF6">
    <property type="entry name" value="SULFUR CARRIER PROTEIN YEDF-RELATED"/>
    <property type="match status" value="1"/>
</dbReference>
<dbReference type="PANTHER" id="PTHR33279">
    <property type="entry name" value="SULFUR CARRIER PROTEIN YEDF-RELATED"/>
    <property type="match status" value="1"/>
</dbReference>
<dbReference type="CDD" id="cd00291">
    <property type="entry name" value="SirA_YedF_YeeD"/>
    <property type="match status" value="1"/>
</dbReference>
<reference evidence="3 4" key="1">
    <citation type="submission" date="2019-11" db="EMBL/GenBank/DDBJ databases">
        <title>Genome sequences of 17 halophilic strains isolated from different environments.</title>
        <authorList>
            <person name="Furrow R.E."/>
        </authorList>
    </citation>
    <scope>NUCLEOTIDE SEQUENCE [LARGE SCALE GENOMIC DNA]</scope>
    <source>
        <strain evidence="3 4">22511_23_Filter</strain>
    </source>
</reference>
<dbReference type="InterPro" id="IPR001455">
    <property type="entry name" value="TusA-like"/>
</dbReference>
<gene>
    <name evidence="3" type="ORF">GLW04_11300</name>
</gene>
<evidence type="ECO:0000259" key="2">
    <source>
        <dbReference type="PROSITE" id="PS01148"/>
    </source>
</evidence>
<dbReference type="SUPFAM" id="SSF64307">
    <property type="entry name" value="SirA-like"/>
    <property type="match status" value="1"/>
</dbReference>
<dbReference type="InterPro" id="IPR036868">
    <property type="entry name" value="TusA-like_sf"/>
</dbReference>
<name>A0A845DUH7_9BACI</name>
<dbReference type="PROSITE" id="PS01148">
    <property type="entry name" value="UPF0033"/>
    <property type="match status" value="1"/>
</dbReference>
<dbReference type="Proteomes" id="UP000460949">
    <property type="component" value="Unassembled WGS sequence"/>
</dbReference>
<evidence type="ECO:0000313" key="4">
    <source>
        <dbReference type="Proteomes" id="UP000460949"/>
    </source>
</evidence>
<organism evidence="3 4">
    <name type="scientific">Halobacillus litoralis</name>
    <dbReference type="NCBI Taxonomy" id="45668"/>
    <lineage>
        <taxon>Bacteria</taxon>
        <taxon>Bacillati</taxon>
        <taxon>Bacillota</taxon>
        <taxon>Bacilli</taxon>
        <taxon>Bacillales</taxon>
        <taxon>Bacillaceae</taxon>
        <taxon>Halobacillus</taxon>
    </lineage>
</organism>
<feature type="domain" description="UPF0033" evidence="2">
    <location>
        <begin position="7"/>
        <end position="31"/>
    </location>
</feature>
<dbReference type="EMBL" id="WMET01000002">
    <property type="protein sequence ID" value="MYL20479.1"/>
    <property type="molecule type" value="Genomic_DNA"/>
</dbReference>
<dbReference type="RefSeq" id="WP_160837214.1">
    <property type="nucleotide sequence ID" value="NZ_WMET01000002.1"/>
</dbReference>
<comment type="caution">
    <text evidence="3">The sequence shown here is derived from an EMBL/GenBank/DDBJ whole genome shotgun (WGS) entry which is preliminary data.</text>
</comment>
<protein>
    <recommendedName>
        <fullName evidence="2">UPF0033 domain-containing protein</fullName>
    </recommendedName>
</protein>